<proteinExistence type="predicted"/>
<name>A0A9D9NMX7_9BACT</name>
<dbReference type="EMBL" id="JADILZ010000106">
    <property type="protein sequence ID" value="MBO8479387.1"/>
    <property type="molecule type" value="Genomic_DNA"/>
</dbReference>
<dbReference type="SUPFAM" id="SSF89372">
    <property type="entry name" value="Fucose-specific lectin"/>
    <property type="match status" value="1"/>
</dbReference>
<comment type="caution">
    <text evidence="1">The sequence shown here is derived from an EMBL/GenBank/DDBJ whole genome shotgun (WGS) entry which is preliminary data.</text>
</comment>
<dbReference type="Pfam" id="PF07676">
    <property type="entry name" value="PD40"/>
    <property type="match status" value="1"/>
</dbReference>
<dbReference type="InterPro" id="IPR011659">
    <property type="entry name" value="WD40"/>
</dbReference>
<dbReference type="InterPro" id="IPR011042">
    <property type="entry name" value="6-blade_b-propeller_TolB-like"/>
</dbReference>
<protein>
    <submittedName>
        <fullName evidence="1">PD40 domain-containing protein</fullName>
    </submittedName>
</protein>
<reference evidence="1" key="2">
    <citation type="journal article" date="2021" name="PeerJ">
        <title>Extensive microbial diversity within the chicken gut microbiome revealed by metagenomics and culture.</title>
        <authorList>
            <person name="Gilroy R."/>
            <person name="Ravi A."/>
            <person name="Getino M."/>
            <person name="Pursley I."/>
            <person name="Horton D.L."/>
            <person name="Alikhan N.F."/>
            <person name="Baker D."/>
            <person name="Gharbi K."/>
            <person name="Hall N."/>
            <person name="Watson M."/>
            <person name="Adriaenssens E.M."/>
            <person name="Foster-Nyarko E."/>
            <person name="Jarju S."/>
            <person name="Secka A."/>
            <person name="Antonio M."/>
            <person name="Oren A."/>
            <person name="Chaudhuri R.R."/>
            <person name="La Ragione R."/>
            <person name="Hildebrand F."/>
            <person name="Pallen M.J."/>
        </authorList>
    </citation>
    <scope>NUCLEOTIDE SEQUENCE</scope>
    <source>
        <strain evidence="1">2478</strain>
    </source>
</reference>
<organism evidence="1 2">
    <name type="scientific">Candidatus Cryptobacteroides excrementipullorum</name>
    <dbReference type="NCBI Taxonomy" id="2840761"/>
    <lineage>
        <taxon>Bacteria</taxon>
        <taxon>Pseudomonadati</taxon>
        <taxon>Bacteroidota</taxon>
        <taxon>Bacteroidia</taxon>
        <taxon>Bacteroidales</taxon>
        <taxon>Candidatus Cryptobacteroides</taxon>
    </lineage>
</organism>
<sequence>MTILTAGLSVCGVLTCPHVAAGQDVDSLDVRMRPADTESALRLSGEADSLRLEYRFSDALQRYSEAVALLRDTSCLLSRSDSAVLEMIETRRLMAENGLAMKDYVSSPEVVARHTFSSKDFYLYYPMKDKSWRPVPNQLDSIQGHEYVNATYIPDGVSDIYFSAVDPGGARNIYHTVLNDTIWSAPVLLDESLTSSGDEIFPVFSVDGRTLYFSSSGLYGSGGYDLYKTVRDPSSGTWSVPENLGFPYSSPYDDLLYYNTPDGKYTIFASDRGCSGDSVTVYVLEYDSMPVRHSVDDPEELERIAALVPSDDPSGMDTGSPVRDEVEESPDIARYRAKMEEIRIIRDSIAAYGQALEEYRARLAEDPDSGEKEAVTREILKREGRLPVLQDSLERASASLQKIEMEFLFSGVVIDPDKVMAQADREMVGASANYVFSRLSPGEPVEMKVARPDPGFDYSFMILPEGRFAEDNEIPDGIVYQIQIFLLSRPATVSQIKGLSPVFHEKTSNGNYIYRAGLFRTYNDVLSSLNKVKKLGFKSAFIVAFNDGRQVSVQQARTAEASVKSAYQVRIVSSGDSLPELTITAIRQVTDRDIARVSEDGRTVFIVGPIEDEVTANKLESMVRITGVEDTEVVKIGN</sequence>
<evidence type="ECO:0000313" key="2">
    <source>
        <dbReference type="Proteomes" id="UP000823771"/>
    </source>
</evidence>
<dbReference type="Proteomes" id="UP000823771">
    <property type="component" value="Unassembled WGS sequence"/>
</dbReference>
<accession>A0A9D9NMX7</accession>
<gene>
    <name evidence="1" type="ORF">IAB80_10960</name>
</gene>
<reference evidence="1" key="1">
    <citation type="submission" date="2020-10" db="EMBL/GenBank/DDBJ databases">
        <authorList>
            <person name="Gilroy R."/>
        </authorList>
    </citation>
    <scope>NUCLEOTIDE SEQUENCE</scope>
    <source>
        <strain evidence="1">2478</strain>
    </source>
</reference>
<dbReference type="AlphaFoldDB" id="A0A9D9NMX7"/>
<evidence type="ECO:0000313" key="1">
    <source>
        <dbReference type="EMBL" id="MBO8479387.1"/>
    </source>
</evidence>
<dbReference type="Gene3D" id="2.120.10.30">
    <property type="entry name" value="TolB, C-terminal domain"/>
    <property type="match status" value="1"/>
</dbReference>